<gene>
    <name evidence="1" type="ORF">SS1G_12516</name>
</gene>
<protein>
    <submittedName>
        <fullName evidence="1">Uncharacterized protein</fullName>
    </submittedName>
</protein>
<dbReference type="AlphaFoldDB" id="A7F4J1"/>
<dbReference type="Proteomes" id="UP000001312">
    <property type="component" value="Unassembled WGS sequence"/>
</dbReference>
<dbReference type="GeneID" id="5482673"/>
<dbReference type="HOGENOM" id="CLU_3279779_0_0_1"/>
<name>A7F4J1_SCLS1</name>
<reference evidence="2" key="1">
    <citation type="journal article" date="2011" name="PLoS Genet.">
        <title>Genomic analysis of the necrotrophic fungal pathogens Sclerotinia sclerotiorum and Botrytis cinerea.</title>
        <authorList>
            <person name="Amselem J."/>
            <person name="Cuomo C.A."/>
            <person name="van Kan J.A."/>
            <person name="Viaud M."/>
            <person name="Benito E.P."/>
            <person name="Couloux A."/>
            <person name="Coutinho P.M."/>
            <person name="de Vries R.P."/>
            <person name="Dyer P.S."/>
            <person name="Fillinger S."/>
            <person name="Fournier E."/>
            <person name="Gout L."/>
            <person name="Hahn M."/>
            <person name="Kohn L."/>
            <person name="Lapalu N."/>
            <person name="Plummer K.M."/>
            <person name="Pradier J.M."/>
            <person name="Quevillon E."/>
            <person name="Sharon A."/>
            <person name="Simon A."/>
            <person name="ten Have A."/>
            <person name="Tudzynski B."/>
            <person name="Tudzynski P."/>
            <person name="Wincker P."/>
            <person name="Andrew M."/>
            <person name="Anthouard V."/>
            <person name="Beever R.E."/>
            <person name="Beffa R."/>
            <person name="Benoit I."/>
            <person name="Bouzid O."/>
            <person name="Brault B."/>
            <person name="Chen Z."/>
            <person name="Choquer M."/>
            <person name="Collemare J."/>
            <person name="Cotton P."/>
            <person name="Danchin E.G."/>
            <person name="Da Silva C."/>
            <person name="Gautier A."/>
            <person name="Giraud C."/>
            <person name="Giraud T."/>
            <person name="Gonzalez C."/>
            <person name="Grossetete S."/>
            <person name="Guldener U."/>
            <person name="Henrissat B."/>
            <person name="Howlett B.J."/>
            <person name="Kodira C."/>
            <person name="Kretschmer M."/>
            <person name="Lappartient A."/>
            <person name="Leroch M."/>
            <person name="Levis C."/>
            <person name="Mauceli E."/>
            <person name="Neuveglise C."/>
            <person name="Oeser B."/>
            <person name="Pearson M."/>
            <person name="Poulain J."/>
            <person name="Poussereau N."/>
            <person name="Quesneville H."/>
            <person name="Rascle C."/>
            <person name="Schumacher J."/>
            <person name="Segurens B."/>
            <person name="Sexton A."/>
            <person name="Silva E."/>
            <person name="Sirven C."/>
            <person name="Soanes D.M."/>
            <person name="Talbot N.J."/>
            <person name="Templeton M."/>
            <person name="Yandava C."/>
            <person name="Yarden O."/>
            <person name="Zeng Q."/>
            <person name="Rollins J.A."/>
            <person name="Lebrun M.H."/>
            <person name="Dickman M."/>
        </authorList>
    </citation>
    <scope>NUCLEOTIDE SEQUENCE [LARGE SCALE GENOMIC DNA]</scope>
    <source>
        <strain evidence="2">ATCC 18683 / 1980 / Ss-1</strain>
    </source>
</reference>
<evidence type="ECO:0000313" key="1">
    <source>
        <dbReference type="EMBL" id="EDN97662.1"/>
    </source>
</evidence>
<keyword evidence="2" id="KW-1185">Reference proteome</keyword>
<sequence length="41" mass="4552">MAIESRLDWTGMVCGKSVVKNEGAAETRTEIVSLMEFELYG</sequence>
<dbReference type="EMBL" id="CH476641">
    <property type="protein sequence ID" value="EDN97662.1"/>
    <property type="molecule type" value="Genomic_DNA"/>
</dbReference>
<dbReference type="RefSeq" id="XP_001586529.1">
    <property type="nucleotide sequence ID" value="XM_001586479.1"/>
</dbReference>
<evidence type="ECO:0000313" key="2">
    <source>
        <dbReference type="Proteomes" id="UP000001312"/>
    </source>
</evidence>
<dbReference type="InParanoid" id="A7F4J1"/>
<accession>A7F4J1</accession>
<proteinExistence type="predicted"/>
<dbReference type="KEGG" id="ssl:SS1G_12516"/>
<organism evidence="1 2">
    <name type="scientific">Sclerotinia sclerotiorum (strain ATCC 18683 / 1980 / Ss-1)</name>
    <name type="common">White mold</name>
    <name type="synonym">Whetzelinia sclerotiorum</name>
    <dbReference type="NCBI Taxonomy" id="665079"/>
    <lineage>
        <taxon>Eukaryota</taxon>
        <taxon>Fungi</taxon>
        <taxon>Dikarya</taxon>
        <taxon>Ascomycota</taxon>
        <taxon>Pezizomycotina</taxon>
        <taxon>Leotiomycetes</taxon>
        <taxon>Helotiales</taxon>
        <taxon>Sclerotiniaceae</taxon>
        <taxon>Sclerotinia</taxon>
    </lineage>
</organism>